<reference evidence="2" key="1">
    <citation type="submission" date="2019-12" db="EMBL/GenBank/DDBJ databases">
        <title>Genome sequencing and annotation of Brassica cretica.</title>
        <authorList>
            <person name="Studholme D.J."/>
            <person name="Sarris P.F."/>
        </authorList>
    </citation>
    <scope>NUCLEOTIDE SEQUENCE</scope>
    <source>
        <strain evidence="1">PFS-001/15</strain>
        <strain evidence="2">PFS-102/07</strain>
        <tissue evidence="2">Leaf</tissue>
    </source>
</reference>
<name>A0A8S9JZF8_BRACR</name>
<evidence type="ECO:0000313" key="1">
    <source>
        <dbReference type="EMBL" id="KAF2543677.1"/>
    </source>
</evidence>
<organism evidence="2">
    <name type="scientific">Brassica cretica</name>
    <name type="common">Mustard</name>
    <dbReference type="NCBI Taxonomy" id="69181"/>
    <lineage>
        <taxon>Eukaryota</taxon>
        <taxon>Viridiplantae</taxon>
        <taxon>Streptophyta</taxon>
        <taxon>Embryophyta</taxon>
        <taxon>Tracheophyta</taxon>
        <taxon>Spermatophyta</taxon>
        <taxon>Magnoliopsida</taxon>
        <taxon>eudicotyledons</taxon>
        <taxon>Gunneridae</taxon>
        <taxon>Pentapetalae</taxon>
        <taxon>rosids</taxon>
        <taxon>malvids</taxon>
        <taxon>Brassicales</taxon>
        <taxon>Brassicaceae</taxon>
        <taxon>Brassiceae</taxon>
        <taxon>Brassica</taxon>
    </lineage>
</organism>
<accession>A0A8S9JZF8</accession>
<comment type="caution">
    <text evidence="2">The sequence shown here is derived from an EMBL/GenBank/DDBJ whole genome shotgun (WGS) entry which is preliminary data.</text>
</comment>
<dbReference type="EMBL" id="QGKW02002005">
    <property type="protein sequence ID" value="KAF2543677.1"/>
    <property type="molecule type" value="Genomic_DNA"/>
</dbReference>
<sequence length="70" mass="7884">MDLILILTVVSSDHSLIINSSPTTYDDRHQLFSDLCRLEAGSPKWLSEVQIGSTKDETGWSIWSEIDCKT</sequence>
<gene>
    <name evidence="1" type="ORF">F2Q68_00032086</name>
    <name evidence="2" type="ORF">F2Q70_00036783</name>
</gene>
<evidence type="ECO:0000313" key="2">
    <source>
        <dbReference type="EMBL" id="KAF2586576.1"/>
    </source>
</evidence>
<protein>
    <submittedName>
        <fullName evidence="2">Uncharacterized protein</fullName>
    </submittedName>
</protein>
<proteinExistence type="predicted"/>
<dbReference type="Proteomes" id="UP000712281">
    <property type="component" value="Unassembled WGS sequence"/>
</dbReference>
<dbReference type="EMBL" id="QGKY02000246">
    <property type="protein sequence ID" value="KAF2586576.1"/>
    <property type="molecule type" value="Genomic_DNA"/>
</dbReference>
<dbReference type="AlphaFoldDB" id="A0A8S9JZF8"/>